<gene>
    <name evidence="15" type="ORF">CEY00_Acc02836</name>
</gene>
<dbReference type="InterPro" id="IPR001711">
    <property type="entry name" value="PLipase_C_Pinositol-sp_Y"/>
</dbReference>
<dbReference type="PROSITE" id="PS50007">
    <property type="entry name" value="PIPLC_X_DOMAIN"/>
    <property type="match status" value="1"/>
</dbReference>
<dbReference type="FunFam" id="2.60.40.150:FF:000060">
    <property type="entry name" value="Phosphoinositide phospholipase C"/>
    <property type="match status" value="1"/>
</dbReference>
<evidence type="ECO:0000256" key="11">
    <source>
        <dbReference type="RuleBase" id="RU361133"/>
    </source>
</evidence>
<keyword evidence="9" id="KW-0472">Membrane</keyword>
<dbReference type="PROSITE" id="PS50008">
    <property type="entry name" value="PIPLC_Y_DOMAIN"/>
    <property type="match status" value="1"/>
</dbReference>
<dbReference type="InterPro" id="IPR000909">
    <property type="entry name" value="PLipase_C_PInositol-sp_X_dom"/>
</dbReference>
<comment type="catalytic activity">
    <reaction evidence="1 11">
        <text>a 1,2-diacyl-sn-glycero-3-phospho-(1D-myo-inositol-4,5-bisphosphate) + H2O = 1D-myo-inositol 1,4,5-trisphosphate + a 1,2-diacyl-sn-glycerol + H(+)</text>
        <dbReference type="Rhea" id="RHEA:33179"/>
        <dbReference type="ChEBI" id="CHEBI:15377"/>
        <dbReference type="ChEBI" id="CHEBI:15378"/>
        <dbReference type="ChEBI" id="CHEBI:17815"/>
        <dbReference type="ChEBI" id="CHEBI:58456"/>
        <dbReference type="ChEBI" id="CHEBI:203600"/>
        <dbReference type="EC" id="3.1.4.11"/>
    </reaction>
</comment>
<feature type="compositionally biased region" description="Acidic residues" evidence="12">
    <location>
        <begin position="296"/>
        <end position="312"/>
    </location>
</feature>
<keyword evidence="16" id="KW-1185">Reference proteome</keyword>
<protein>
    <recommendedName>
        <fullName evidence="4 11">Phosphoinositide phospholipase C</fullName>
        <ecNumber evidence="4 11">3.1.4.11</ecNumber>
    </recommendedName>
</protein>
<evidence type="ECO:0000313" key="15">
    <source>
        <dbReference type="EMBL" id="PSS32537.1"/>
    </source>
</evidence>
<dbReference type="AlphaFoldDB" id="A0A2R6RR94"/>
<dbReference type="PROSITE" id="PS50004">
    <property type="entry name" value="C2"/>
    <property type="match status" value="1"/>
</dbReference>
<dbReference type="SUPFAM" id="SSF51695">
    <property type="entry name" value="PLC-like phosphodiesterases"/>
    <property type="match status" value="1"/>
</dbReference>
<keyword evidence="5" id="KW-1003">Cell membrane</keyword>
<evidence type="ECO:0000256" key="7">
    <source>
        <dbReference type="ARBA" id="ARBA00022963"/>
    </source>
</evidence>
<dbReference type="Pfam" id="PF00168">
    <property type="entry name" value="C2"/>
    <property type="match status" value="1"/>
</dbReference>
<dbReference type="GO" id="GO:0051209">
    <property type="term" value="P:release of sequestered calcium ion into cytosol"/>
    <property type="evidence" value="ECO:0007669"/>
    <property type="project" value="TreeGrafter"/>
</dbReference>
<keyword evidence="6 11" id="KW-0378">Hydrolase</keyword>
<comment type="cofactor">
    <cofactor evidence="2">
        <name>Ca(2+)</name>
        <dbReference type="ChEBI" id="CHEBI:29108"/>
    </cofactor>
</comment>
<feature type="domain" description="C2" evidence="13">
    <location>
        <begin position="443"/>
        <end position="572"/>
    </location>
</feature>
<feature type="region of interest" description="Disordered" evidence="12">
    <location>
        <begin position="259"/>
        <end position="317"/>
    </location>
</feature>
<dbReference type="SMART" id="SM00239">
    <property type="entry name" value="C2"/>
    <property type="match status" value="1"/>
</dbReference>
<evidence type="ECO:0000256" key="9">
    <source>
        <dbReference type="ARBA" id="ARBA00023136"/>
    </source>
</evidence>
<comment type="caution">
    <text evidence="15">The sequence shown here is derived from an EMBL/GenBank/DDBJ whole genome shotgun (WGS) entry which is preliminary data.</text>
</comment>
<evidence type="ECO:0000313" key="16">
    <source>
        <dbReference type="Proteomes" id="UP000241394"/>
    </source>
</evidence>
<keyword evidence="7 11" id="KW-0442">Lipid degradation</keyword>
<evidence type="ECO:0000256" key="1">
    <source>
        <dbReference type="ARBA" id="ARBA00001195"/>
    </source>
</evidence>
<dbReference type="FunCoup" id="A0A2R6RR94">
    <property type="interactions" value="1810"/>
</dbReference>
<dbReference type="SMART" id="SM00148">
    <property type="entry name" value="PLCXc"/>
    <property type="match status" value="1"/>
</dbReference>
<dbReference type="PANTHER" id="PTHR10336">
    <property type="entry name" value="PHOSPHOINOSITIDE-SPECIFIC PHOSPHOLIPASE C FAMILY PROTEIN"/>
    <property type="match status" value="1"/>
</dbReference>
<dbReference type="SUPFAM" id="SSF47473">
    <property type="entry name" value="EF-hand"/>
    <property type="match status" value="1"/>
</dbReference>
<dbReference type="GO" id="GO:0006950">
    <property type="term" value="P:response to stress"/>
    <property type="evidence" value="ECO:0007669"/>
    <property type="project" value="UniProtKB-ARBA"/>
</dbReference>
<dbReference type="Proteomes" id="UP000241394">
    <property type="component" value="Chromosome LG3"/>
</dbReference>
<keyword evidence="8 11" id="KW-0443">Lipid metabolism</keyword>
<evidence type="ECO:0000256" key="6">
    <source>
        <dbReference type="ARBA" id="ARBA00022801"/>
    </source>
</evidence>
<dbReference type="Pfam" id="PF00387">
    <property type="entry name" value="PI-PLC-Y"/>
    <property type="match status" value="1"/>
</dbReference>
<dbReference type="SMART" id="SM00149">
    <property type="entry name" value="PLCYc"/>
    <property type="match status" value="1"/>
</dbReference>
<accession>A0A2R6RR94</accession>
<dbReference type="Gene3D" id="3.20.20.190">
    <property type="entry name" value="Phosphatidylinositol (PI) phosphodiesterase"/>
    <property type="match status" value="1"/>
</dbReference>
<feature type="domain" description="PI-PLC Y-box" evidence="14">
    <location>
        <begin position="355"/>
        <end position="441"/>
    </location>
</feature>
<reference evidence="15 16" key="1">
    <citation type="submission" date="2017-07" db="EMBL/GenBank/DDBJ databases">
        <title>An improved, manually edited Actinidia chinensis var. chinensis (kiwifruit) genome highlights the challenges associated with draft genomes and gene prediction in plants.</title>
        <authorList>
            <person name="Pilkington S."/>
            <person name="Crowhurst R."/>
            <person name="Hilario E."/>
            <person name="Nardozza S."/>
            <person name="Fraser L."/>
            <person name="Peng Y."/>
            <person name="Gunaseelan K."/>
            <person name="Simpson R."/>
            <person name="Tahir J."/>
            <person name="Deroles S."/>
            <person name="Templeton K."/>
            <person name="Luo Z."/>
            <person name="Davy M."/>
            <person name="Cheng C."/>
            <person name="Mcneilage M."/>
            <person name="Scaglione D."/>
            <person name="Liu Y."/>
            <person name="Zhang Q."/>
            <person name="Datson P."/>
            <person name="De Silva N."/>
            <person name="Gardiner S."/>
            <person name="Bassett H."/>
            <person name="Chagne D."/>
            <person name="Mccallum J."/>
            <person name="Dzierzon H."/>
            <person name="Deng C."/>
            <person name="Wang Y.-Y."/>
            <person name="Barron N."/>
            <person name="Manako K."/>
            <person name="Bowen J."/>
            <person name="Foster T."/>
            <person name="Erridge Z."/>
            <person name="Tiffin H."/>
            <person name="Waite C."/>
            <person name="Davies K."/>
            <person name="Grierson E."/>
            <person name="Laing W."/>
            <person name="Kirk R."/>
            <person name="Chen X."/>
            <person name="Wood M."/>
            <person name="Montefiori M."/>
            <person name="Brummell D."/>
            <person name="Schwinn K."/>
            <person name="Catanach A."/>
            <person name="Fullerton C."/>
            <person name="Li D."/>
            <person name="Meiyalaghan S."/>
            <person name="Nieuwenhuizen N."/>
            <person name="Read N."/>
            <person name="Prakash R."/>
            <person name="Hunter D."/>
            <person name="Zhang H."/>
            <person name="Mckenzie M."/>
            <person name="Knabel M."/>
            <person name="Harris A."/>
            <person name="Allan A."/>
            <person name="Chen A."/>
            <person name="Janssen B."/>
            <person name="Plunkett B."/>
            <person name="Dwamena C."/>
            <person name="Voogd C."/>
            <person name="Leif D."/>
            <person name="Lafferty D."/>
            <person name="Souleyre E."/>
            <person name="Varkonyi-Gasic E."/>
            <person name="Gambi F."/>
            <person name="Hanley J."/>
            <person name="Yao J.-L."/>
            <person name="Cheung J."/>
            <person name="David K."/>
            <person name="Warren B."/>
            <person name="Marsh K."/>
            <person name="Snowden K."/>
            <person name="Lin-Wang K."/>
            <person name="Brian L."/>
            <person name="Martinez-Sanchez M."/>
            <person name="Wang M."/>
            <person name="Ileperuma N."/>
            <person name="Macnee N."/>
            <person name="Campin R."/>
            <person name="Mcatee P."/>
            <person name="Drummond R."/>
            <person name="Espley R."/>
            <person name="Ireland H."/>
            <person name="Wu R."/>
            <person name="Atkinson R."/>
            <person name="Karunairetnam S."/>
            <person name="Bulley S."/>
            <person name="Chunkath S."/>
            <person name="Hanley Z."/>
            <person name="Storey R."/>
            <person name="Thrimawithana A."/>
            <person name="Thomson S."/>
            <person name="David C."/>
            <person name="Testolin R."/>
        </authorList>
    </citation>
    <scope>NUCLEOTIDE SEQUENCE [LARGE SCALE GENOMIC DNA]</scope>
    <source>
        <strain evidence="16">cv. Red5</strain>
        <tissue evidence="15">Young leaf</tissue>
    </source>
</reference>
<evidence type="ECO:0000256" key="3">
    <source>
        <dbReference type="ARBA" id="ARBA00004202"/>
    </source>
</evidence>
<dbReference type="Gene3D" id="2.60.40.150">
    <property type="entry name" value="C2 domain"/>
    <property type="match status" value="1"/>
</dbReference>
<dbReference type="EMBL" id="NKQK01000003">
    <property type="protein sequence ID" value="PSS32537.1"/>
    <property type="molecule type" value="Genomic_DNA"/>
</dbReference>
<dbReference type="InterPro" id="IPR001192">
    <property type="entry name" value="PI-PLC_fam"/>
</dbReference>
<dbReference type="EC" id="3.1.4.11" evidence="4 11"/>
<dbReference type="Gene3D" id="1.10.238.10">
    <property type="entry name" value="EF-hand"/>
    <property type="match status" value="1"/>
</dbReference>
<dbReference type="PANTHER" id="PTHR10336:SF154">
    <property type="entry name" value="PHOSPHOINOSITIDE PHOSPHOLIPASE C 2"/>
    <property type="match status" value="1"/>
</dbReference>
<dbReference type="GO" id="GO:0048015">
    <property type="term" value="P:phosphatidylinositol-mediated signaling"/>
    <property type="evidence" value="ECO:0007669"/>
    <property type="project" value="TreeGrafter"/>
</dbReference>
<dbReference type="GO" id="GO:0016042">
    <property type="term" value="P:lipid catabolic process"/>
    <property type="evidence" value="ECO:0007669"/>
    <property type="project" value="UniProtKB-KW"/>
</dbReference>
<evidence type="ECO:0000256" key="8">
    <source>
        <dbReference type="ARBA" id="ARBA00023098"/>
    </source>
</evidence>
<dbReference type="GO" id="GO:0004435">
    <property type="term" value="F:phosphatidylinositol-4,5-bisphosphate phospholipase C activity"/>
    <property type="evidence" value="ECO:0007669"/>
    <property type="project" value="UniProtKB-EC"/>
</dbReference>
<evidence type="ECO:0000256" key="5">
    <source>
        <dbReference type="ARBA" id="ARBA00022475"/>
    </source>
</evidence>
<dbReference type="Pfam" id="PF00388">
    <property type="entry name" value="PI-PLC-X"/>
    <property type="match status" value="1"/>
</dbReference>
<comment type="subcellular location">
    <subcellularLocation>
        <location evidence="3">Cell membrane</location>
        <topology evidence="3">Peripheral membrane protein</topology>
    </subcellularLocation>
</comment>
<dbReference type="InterPro" id="IPR035892">
    <property type="entry name" value="C2_domain_sf"/>
</dbReference>
<keyword evidence="10" id="KW-0807">Transducer</keyword>
<evidence type="ECO:0000256" key="4">
    <source>
        <dbReference type="ARBA" id="ARBA00012368"/>
    </source>
</evidence>
<dbReference type="CDD" id="cd08599">
    <property type="entry name" value="PI-PLCc_plant"/>
    <property type="match status" value="1"/>
</dbReference>
<dbReference type="InParanoid" id="A0A2R6RR94"/>
<dbReference type="InterPro" id="IPR000008">
    <property type="entry name" value="C2_dom"/>
</dbReference>
<evidence type="ECO:0000256" key="10">
    <source>
        <dbReference type="ARBA" id="ARBA00023224"/>
    </source>
</evidence>
<evidence type="ECO:0000259" key="13">
    <source>
        <dbReference type="PROSITE" id="PS50004"/>
    </source>
</evidence>
<dbReference type="CDD" id="cd00275">
    <property type="entry name" value="C2_PLC_like"/>
    <property type="match status" value="1"/>
</dbReference>
<feature type="compositionally biased region" description="Basic and acidic residues" evidence="12">
    <location>
        <begin position="259"/>
        <end position="295"/>
    </location>
</feature>
<dbReference type="STRING" id="1590841.A0A2R6RR94"/>
<sequence length="590" mass="66713">MSGHTYRVCCCFQRRFTITAAEAPPEIKVMFDRYSENGLMDAEHLRRFLIEVQKQENATVEDAQGIIEGLHDLKHLNLFHRKGIHLDAFFRFLFGDANSPLSPSIGVHHDMTAPLSHYFIHTGHNSYLTGNQLSSDCSDVPIIQALQRGVRVIELDIWPNSTKDNVDVLHGRTLTTPVELIKCLKSIKDHAFSASEYPVVITLEDHLTPDLQAKVAEMVTQTFGEILFSPGSECLKEFPSPESLKKRIIISTKPPKEYLQSKEVKGKEDESQKGKDLADEGAWGKEVTDITTDAKDDTDEGMDDQDVEDLDDGDPKSQQIAAPEYKRLIAIHAGKGKGGLRDWLRVDPDKVRRLSLSEQELEKAVITHGKEIVRFTQRNILRVYPKGIRFDSSNYNPLVGWMHGAQMVAFNMQGYGRSLWVMHGMFKANGGCGYVKKPDFLLNLGSNNEVFDPRATLPVKTTLKVTVYMGEGWHLDFRPTDFDPYSPPDFYTRVGIAGVPADTVMKKTKPIEDNWVPAWNEEFEFPLTVPELALLRIEVHEYDMSEKDDFGGQTCLPVSELRSGIRAVPLHSQKGEKYKSVKLLMRFDFV</sequence>
<dbReference type="InterPro" id="IPR011992">
    <property type="entry name" value="EF-hand-dom_pair"/>
</dbReference>
<evidence type="ECO:0000256" key="12">
    <source>
        <dbReference type="SAM" id="MobiDB-lite"/>
    </source>
</evidence>
<dbReference type="OMA" id="NCQLHVE"/>
<reference evidence="16" key="2">
    <citation type="journal article" date="2018" name="BMC Genomics">
        <title>A manually annotated Actinidia chinensis var. chinensis (kiwifruit) genome highlights the challenges associated with draft genomes and gene prediction in plants.</title>
        <authorList>
            <person name="Pilkington S.M."/>
            <person name="Crowhurst R."/>
            <person name="Hilario E."/>
            <person name="Nardozza S."/>
            <person name="Fraser L."/>
            <person name="Peng Y."/>
            <person name="Gunaseelan K."/>
            <person name="Simpson R."/>
            <person name="Tahir J."/>
            <person name="Deroles S.C."/>
            <person name="Templeton K."/>
            <person name="Luo Z."/>
            <person name="Davy M."/>
            <person name="Cheng C."/>
            <person name="McNeilage M."/>
            <person name="Scaglione D."/>
            <person name="Liu Y."/>
            <person name="Zhang Q."/>
            <person name="Datson P."/>
            <person name="De Silva N."/>
            <person name="Gardiner S.E."/>
            <person name="Bassett H."/>
            <person name="Chagne D."/>
            <person name="McCallum J."/>
            <person name="Dzierzon H."/>
            <person name="Deng C."/>
            <person name="Wang Y.Y."/>
            <person name="Barron L."/>
            <person name="Manako K."/>
            <person name="Bowen J."/>
            <person name="Foster T.M."/>
            <person name="Erridge Z.A."/>
            <person name="Tiffin H."/>
            <person name="Waite C.N."/>
            <person name="Davies K.M."/>
            <person name="Grierson E.P."/>
            <person name="Laing W.A."/>
            <person name="Kirk R."/>
            <person name="Chen X."/>
            <person name="Wood M."/>
            <person name="Montefiori M."/>
            <person name="Brummell D.A."/>
            <person name="Schwinn K.E."/>
            <person name="Catanach A."/>
            <person name="Fullerton C."/>
            <person name="Li D."/>
            <person name="Meiyalaghan S."/>
            <person name="Nieuwenhuizen N."/>
            <person name="Read N."/>
            <person name="Prakash R."/>
            <person name="Hunter D."/>
            <person name="Zhang H."/>
            <person name="McKenzie M."/>
            <person name="Knabel M."/>
            <person name="Harris A."/>
            <person name="Allan A.C."/>
            <person name="Gleave A."/>
            <person name="Chen A."/>
            <person name="Janssen B.J."/>
            <person name="Plunkett B."/>
            <person name="Ampomah-Dwamena C."/>
            <person name="Voogd C."/>
            <person name="Leif D."/>
            <person name="Lafferty D."/>
            <person name="Souleyre E.J.F."/>
            <person name="Varkonyi-Gasic E."/>
            <person name="Gambi F."/>
            <person name="Hanley J."/>
            <person name="Yao J.L."/>
            <person name="Cheung J."/>
            <person name="David K.M."/>
            <person name="Warren B."/>
            <person name="Marsh K."/>
            <person name="Snowden K.C."/>
            <person name="Lin-Wang K."/>
            <person name="Brian L."/>
            <person name="Martinez-Sanchez M."/>
            <person name="Wang M."/>
            <person name="Ileperuma N."/>
            <person name="Macnee N."/>
            <person name="Campin R."/>
            <person name="McAtee P."/>
            <person name="Drummond R.S.M."/>
            <person name="Espley R.V."/>
            <person name="Ireland H.S."/>
            <person name="Wu R."/>
            <person name="Atkinson R.G."/>
            <person name="Karunairetnam S."/>
            <person name="Bulley S."/>
            <person name="Chunkath S."/>
            <person name="Hanley Z."/>
            <person name="Storey R."/>
            <person name="Thrimawithana A.H."/>
            <person name="Thomson S."/>
            <person name="David C."/>
            <person name="Testolin R."/>
            <person name="Huang H."/>
            <person name="Hellens R.P."/>
            <person name="Schaffer R.J."/>
        </authorList>
    </citation>
    <scope>NUCLEOTIDE SEQUENCE [LARGE SCALE GENOMIC DNA]</scope>
    <source>
        <strain evidence="16">cv. Red5</strain>
    </source>
</reference>
<dbReference type="SUPFAM" id="SSF49562">
    <property type="entry name" value="C2 domain (Calcium/lipid-binding domain, CaLB)"/>
    <property type="match status" value="1"/>
</dbReference>
<proteinExistence type="predicted"/>
<dbReference type="GO" id="GO:0005886">
    <property type="term" value="C:plasma membrane"/>
    <property type="evidence" value="ECO:0007669"/>
    <property type="project" value="UniProtKB-SubCell"/>
</dbReference>
<evidence type="ECO:0000259" key="14">
    <source>
        <dbReference type="PROSITE" id="PS50008"/>
    </source>
</evidence>
<dbReference type="OrthoDB" id="269822at2759"/>
<organism evidence="15 16">
    <name type="scientific">Actinidia chinensis var. chinensis</name>
    <name type="common">Chinese soft-hair kiwi</name>
    <dbReference type="NCBI Taxonomy" id="1590841"/>
    <lineage>
        <taxon>Eukaryota</taxon>
        <taxon>Viridiplantae</taxon>
        <taxon>Streptophyta</taxon>
        <taxon>Embryophyta</taxon>
        <taxon>Tracheophyta</taxon>
        <taxon>Spermatophyta</taxon>
        <taxon>Magnoliopsida</taxon>
        <taxon>eudicotyledons</taxon>
        <taxon>Gunneridae</taxon>
        <taxon>Pentapetalae</taxon>
        <taxon>asterids</taxon>
        <taxon>Ericales</taxon>
        <taxon>Actinidiaceae</taxon>
        <taxon>Actinidia</taxon>
    </lineage>
</organism>
<evidence type="ECO:0000256" key="2">
    <source>
        <dbReference type="ARBA" id="ARBA00001913"/>
    </source>
</evidence>
<dbReference type="PRINTS" id="PR00390">
    <property type="entry name" value="PHPHLIPASEC"/>
</dbReference>
<dbReference type="InterPro" id="IPR017946">
    <property type="entry name" value="PLC-like_Pdiesterase_TIM-brl"/>
</dbReference>
<dbReference type="Gramene" id="PSS32537">
    <property type="protein sequence ID" value="PSS32537"/>
    <property type="gene ID" value="CEY00_Acc02836"/>
</dbReference>
<name>A0A2R6RR94_ACTCC</name>